<protein>
    <recommendedName>
        <fullName evidence="5">Transcription factor MBP1</fullName>
    </recommendedName>
</protein>
<comment type="caution">
    <text evidence="10">The sequence shown here is derived from an EMBL/GenBank/DDBJ whole genome shotgun (WGS) entry which is preliminary data.</text>
</comment>
<dbReference type="PANTHER" id="PTHR43828:SF15">
    <property type="entry name" value="TRANSCRIPTION FACTOR MBP1"/>
    <property type="match status" value="1"/>
</dbReference>
<dbReference type="InterPro" id="IPR051642">
    <property type="entry name" value="SWI6-like"/>
</dbReference>
<dbReference type="PROSITE" id="PS51299">
    <property type="entry name" value="HTH_APSES"/>
    <property type="match status" value="1"/>
</dbReference>
<dbReference type="SUPFAM" id="SSF48403">
    <property type="entry name" value="Ankyrin repeat"/>
    <property type="match status" value="1"/>
</dbReference>
<accession>A0A9P8TEC0</accession>
<dbReference type="Pfam" id="PF12796">
    <property type="entry name" value="Ank_2"/>
    <property type="match status" value="1"/>
</dbReference>
<dbReference type="InterPro" id="IPR036770">
    <property type="entry name" value="Ankyrin_rpt-contain_sf"/>
</dbReference>
<feature type="compositionally biased region" description="Acidic residues" evidence="8">
    <location>
        <begin position="215"/>
        <end position="236"/>
    </location>
</feature>
<evidence type="ECO:0000256" key="5">
    <source>
        <dbReference type="ARBA" id="ARBA00073969"/>
    </source>
</evidence>
<dbReference type="PROSITE" id="PS50088">
    <property type="entry name" value="ANK_REPEAT"/>
    <property type="match status" value="1"/>
</dbReference>
<dbReference type="InterPro" id="IPR003163">
    <property type="entry name" value="Tscrpt_reg_HTH_APSES-type"/>
</dbReference>
<feature type="compositionally biased region" description="Acidic residues" evidence="8">
    <location>
        <begin position="249"/>
        <end position="262"/>
    </location>
</feature>
<sequence length="779" mass="88010">MSQTTVNKKMEKSFGKVYSATYSGVDVYELIDTTGSIMRRKQDGWVNATHILKAANFPKAKRTRILEKDVQTGVHEKIQGGYGKYQGTWVPLETAKDLAQEFGVHDRLIPLFETVSSNGASSPPPAPKHHHASKTLSVNEKSTTTKAKKTASMPNLSNSNSSNKQQLPPPELGSFGETLKKRGRPKRAEGVKEKKRVLKASKVSSNNKERLLLDVDTDEDQTQIEPNTYDEQDEDQSTDRDLAKQNNATEDEIEDVDGSSDTEIGEEQLLDTFDLDGSQRGKILDRLRENFDHDHDHDHDDDTVALNGGHKGVWYDSNAEYIQRLLDYFMSGEVDSESGLPGFLLKPPKSLHIDQVLDDEGNTIFHWTCAMGAALAADAFIKLGANYRSVNKEGETSLMRTVHFVNAYDKRTFPALLELLSENIFEFDSNQRTILHHIAMAGDSEARMTSSYYYMDLLLAKIKDSQSAERLSNYVNLQDVNGNTALHICADNANKKCIKLLVNYNASISLTNNSGLVASEILLGSENATPTVHKRYKQHLRLSKIQEQRKLEQQQQQLQLQREEEEEESTDIVFLQTKYQHYSETAMNIAQKESDLMMQNLLRLSESFDRALIEKDSEIKEVQTTVSSIINDLQGESITSTGKSNEDLILLEKEMNELETSLQEREAVLTNLLEYSQLDVLKQLVETNEKLIDTTDTDTEPDSIDSRTKIQSEIQDLQTLRKQSITSLFKLLAKYYETSSKMQKYVKLISFSADMKIDQVIENIDGLLNELQNEETTES</sequence>
<dbReference type="FunFam" id="3.10.260.10:FF:000004">
    <property type="entry name" value="Transcription factor MBP1"/>
    <property type="match status" value="1"/>
</dbReference>
<dbReference type="OrthoDB" id="6718656at2759"/>
<dbReference type="SMART" id="SM01252">
    <property type="entry name" value="KilA-N"/>
    <property type="match status" value="1"/>
</dbReference>
<evidence type="ECO:0000256" key="6">
    <source>
        <dbReference type="PROSITE-ProRule" id="PRU00023"/>
    </source>
</evidence>
<evidence type="ECO:0000256" key="4">
    <source>
        <dbReference type="ARBA" id="ARBA00054211"/>
    </source>
</evidence>
<feature type="domain" description="HTH APSES-type" evidence="9">
    <location>
        <begin position="17"/>
        <end position="125"/>
    </location>
</feature>
<dbReference type="GO" id="GO:0001228">
    <property type="term" value="F:DNA-binding transcription activator activity, RNA polymerase II-specific"/>
    <property type="evidence" value="ECO:0007669"/>
    <property type="project" value="UniProtKB-ARBA"/>
</dbReference>
<feature type="coiled-coil region" evidence="7">
    <location>
        <begin position="537"/>
        <end position="571"/>
    </location>
</feature>
<evidence type="ECO:0000256" key="8">
    <source>
        <dbReference type="SAM" id="MobiDB-lite"/>
    </source>
</evidence>
<dbReference type="Gene3D" id="1.25.40.20">
    <property type="entry name" value="Ankyrin repeat-containing domain"/>
    <property type="match status" value="1"/>
</dbReference>
<reference evidence="10" key="2">
    <citation type="submission" date="2021-01" db="EMBL/GenBank/DDBJ databases">
        <authorList>
            <person name="Schikora-Tamarit M.A."/>
        </authorList>
    </citation>
    <scope>NUCLEOTIDE SEQUENCE</scope>
    <source>
        <strain evidence="10">CBS2887</strain>
    </source>
</reference>
<evidence type="ECO:0000256" key="2">
    <source>
        <dbReference type="ARBA" id="ARBA00023043"/>
    </source>
</evidence>
<feature type="compositionally biased region" description="Low complexity" evidence="8">
    <location>
        <begin position="141"/>
        <end position="166"/>
    </location>
</feature>
<keyword evidence="2 6" id="KW-0040">ANK repeat</keyword>
<keyword evidence="11" id="KW-1185">Reference proteome</keyword>
<dbReference type="Pfam" id="PF04383">
    <property type="entry name" value="KilA-N"/>
    <property type="match status" value="1"/>
</dbReference>
<dbReference type="SMART" id="SM00248">
    <property type="entry name" value="ANK"/>
    <property type="match status" value="2"/>
</dbReference>
<dbReference type="InterPro" id="IPR018004">
    <property type="entry name" value="KilA/APSES_HTH"/>
</dbReference>
<evidence type="ECO:0000313" key="11">
    <source>
        <dbReference type="Proteomes" id="UP000774326"/>
    </source>
</evidence>
<organism evidence="10 11">
    <name type="scientific">Wickerhamomyces pijperi</name>
    <name type="common">Yeast</name>
    <name type="synonym">Pichia pijperi</name>
    <dbReference type="NCBI Taxonomy" id="599730"/>
    <lineage>
        <taxon>Eukaryota</taxon>
        <taxon>Fungi</taxon>
        <taxon>Dikarya</taxon>
        <taxon>Ascomycota</taxon>
        <taxon>Saccharomycotina</taxon>
        <taxon>Saccharomycetes</taxon>
        <taxon>Phaffomycetales</taxon>
        <taxon>Wickerhamomycetaceae</taxon>
        <taxon>Wickerhamomyces</taxon>
    </lineage>
</organism>
<dbReference type="PANTHER" id="PTHR43828">
    <property type="entry name" value="ASPARAGINASE"/>
    <property type="match status" value="1"/>
</dbReference>
<proteinExistence type="predicted"/>
<dbReference type="GO" id="GO:0030907">
    <property type="term" value="C:MBF transcription complex"/>
    <property type="evidence" value="ECO:0007669"/>
    <property type="project" value="TreeGrafter"/>
</dbReference>
<feature type="repeat" description="ANK" evidence="6">
    <location>
        <begin position="481"/>
        <end position="513"/>
    </location>
</feature>
<dbReference type="GO" id="GO:0033309">
    <property type="term" value="C:SBF transcription complex"/>
    <property type="evidence" value="ECO:0007669"/>
    <property type="project" value="TreeGrafter"/>
</dbReference>
<comment type="function">
    <text evidence="4">Binds to MCB elements (Mlu I cell cycle box) found in the promoter of most DNA synthesis genes. Transcriptional activation by MBF has an important role in the transition from G1 to S phase. It may have a dual role in that it behaves as an activator of transcription at the G1-S boundary and as a repressor during other stages of the cell cycle.</text>
</comment>
<gene>
    <name evidence="10" type="ORF">WICPIJ_009299</name>
</gene>
<dbReference type="PROSITE" id="PS50297">
    <property type="entry name" value="ANK_REP_REGION"/>
    <property type="match status" value="1"/>
</dbReference>
<dbReference type="Proteomes" id="UP000774326">
    <property type="component" value="Unassembled WGS sequence"/>
</dbReference>
<dbReference type="GO" id="GO:0003677">
    <property type="term" value="F:DNA binding"/>
    <property type="evidence" value="ECO:0007669"/>
    <property type="project" value="UniProtKB-KW"/>
</dbReference>
<feature type="region of interest" description="Disordered" evidence="8">
    <location>
        <begin position="115"/>
        <end position="262"/>
    </location>
</feature>
<evidence type="ECO:0000313" key="10">
    <source>
        <dbReference type="EMBL" id="KAH3675694.1"/>
    </source>
</evidence>
<evidence type="ECO:0000259" key="9">
    <source>
        <dbReference type="PROSITE" id="PS51299"/>
    </source>
</evidence>
<reference evidence="10" key="1">
    <citation type="journal article" date="2021" name="Open Biol.">
        <title>Shared evolutionary footprints suggest mitochondrial oxidative damage underlies multiple complex I losses in fungi.</title>
        <authorList>
            <person name="Schikora-Tamarit M.A."/>
            <person name="Marcet-Houben M."/>
            <person name="Nosek J."/>
            <person name="Gabaldon T."/>
        </authorList>
    </citation>
    <scope>NUCLEOTIDE SEQUENCE</scope>
    <source>
        <strain evidence="10">CBS2887</strain>
    </source>
</reference>
<dbReference type="AlphaFoldDB" id="A0A9P8TEC0"/>
<dbReference type="SUPFAM" id="SSF54616">
    <property type="entry name" value="DNA-binding domain of Mlu1-box binding protein MBP1"/>
    <property type="match status" value="1"/>
</dbReference>
<keyword evidence="3" id="KW-0238">DNA-binding</keyword>
<dbReference type="InterPro" id="IPR002110">
    <property type="entry name" value="Ankyrin_rpt"/>
</dbReference>
<dbReference type="InterPro" id="IPR036887">
    <property type="entry name" value="HTH_APSES_sf"/>
</dbReference>
<evidence type="ECO:0000256" key="7">
    <source>
        <dbReference type="SAM" id="Coils"/>
    </source>
</evidence>
<evidence type="ECO:0000256" key="1">
    <source>
        <dbReference type="ARBA" id="ARBA00022737"/>
    </source>
</evidence>
<dbReference type="EMBL" id="JAEUBG010005372">
    <property type="protein sequence ID" value="KAH3675694.1"/>
    <property type="molecule type" value="Genomic_DNA"/>
</dbReference>
<keyword evidence="1" id="KW-0677">Repeat</keyword>
<name>A0A9P8TEC0_WICPI</name>
<dbReference type="Gene3D" id="3.10.260.10">
    <property type="entry name" value="Transcription regulator HTH, APSES-type DNA-binding domain"/>
    <property type="match status" value="1"/>
</dbReference>
<keyword evidence="7" id="KW-0175">Coiled coil</keyword>
<evidence type="ECO:0000256" key="3">
    <source>
        <dbReference type="ARBA" id="ARBA00023125"/>
    </source>
</evidence>